<protein>
    <submittedName>
        <fullName evidence="1">ISKra4 family transposase</fullName>
    </submittedName>
</protein>
<gene>
    <name evidence="1" type="ORF">E0W60_29500</name>
</gene>
<dbReference type="RefSeq" id="WP_135706520.1">
    <property type="nucleotide sequence ID" value="NZ_CP038636.1"/>
</dbReference>
<dbReference type="NCBIfam" id="NF033572">
    <property type="entry name" value="transpos_ISKra4"/>
    <property type="match status" value="1"/>
</dbReference>
<dbReference type="AlphaFoldDB" id="A0A4V1BZG5"/>
<keyword evidence="1" id="KW-0614">Plasmid</keyword>
<dbReference type="KEGG" id="cox:E0W60_29500"/>
<accession>A0A4V1BZG5</accession>
<proteinExistence type="predicted"/>
<evidence type="ECO:0000313" key="2">
    <source>
        <dbReference type="Proteomes" id="UP000295294"/>
    </source>
</evidence>
<evidence type="ECO:0000313" key="1">
    <source>
        <dbReference type="EMBL" id="QBY55242.1"/>
    </source>
</evidence>
<organism evidence="1 2">
    <name type="scientific">Cupriavidus oxalaticus</name>
    <dbReference type="NCBI Taxonomy" id="96344"/>
    <lineage>
        <taxon>Bacteria</taxon>
        <taxon>Pseudomonadati</taxon>
        <taxon>Pseudomonadota</taxon>
        <taxon>Betaproteobacteria</taxon>
        <taxon>Burkholderiales</taxon>
        <taxon>Burkholderiaceae</taxon>
        <taxon>Cupriavidus</taxon>
    </lineage>
</organism>
<name>A0A4V1BZG5_9BURK</name>
<sequence>MRISLQLIVQGEGGVPATVTEIAQFERDGLDVGSLGLHLQEAKSLLGRLQRTMVTAQVAEAVARTSVCPTCGAQLACKGHHHLVFRSAFGRLSIDSPRLYPCRQCRGDAPSFSPVARFLPERVSPELQYLEVKFAALMSYGLTVNVLQEVLPLDHVLAASSIRRQVTKVGRRLEAEQATDVRQQAEVTASVRSPEIPEPSPVRAVGIDGGFLRRAGHRRRQDGWFEVIVGKSLRDQDGGHSFAYVHKLERRPAYRMWNFLLREGVQPDQPVTFLSDGGDTVRFSQLGFGDRGEYVLDWFHIAMRVQNLEQMIKGRPAHCDGPTNAALIKDLHGAKWHLWHGCPYPALRRLESLGWDLDAEASPEEAKLLGKLEEFIVYLDNNRHFIVNYGDRYRHGEPIASGFVESAVNQVVSKRFVKRQQMAWRPRHADNLLQIRTAVLNNQFRSYVERWYPSIALEEGHRLAA</sequence>
<dbReference type="OrthoDB" id="53863at2"/>
<dbReference type="EMBL" id="CP038636">
    <property type="protein sequence ID" value="QBY55242.1"/>
    <property type="molecule type" value="Genomic_DNA"/>
</dbReference>
<geneLocation type="plasmid" evidence="1">
    <name>unnamed1</name>
</geneLocation>
<reference evidence="1 2" key="1">
    <citation type="submission" date="2019-03" db="EMBL/GenBank/DDBJ databases">
        <title>Efficiently degradation of phenoxyalkanoic acid herbicides by Cupriavidus oxalaticus strain X32.</title>
        <authorList>
            <person name="Sheng X."/>
        </authorList>
    </citation>
    <scope>NUCLEOTIDE SEQUENCE [LARGE SCALE GENOMIC DNA]</scope>
    <source>
        <strain evidence="1 2">X32</strain>
        <plasmid evidence="1 2">unnamed1</plasmid>
    </source>
</reference>
<dbReference type="Proteomes" id="UP000295294">
    <property type="component" value="Plasmid unnamed1"/>
</dbReference>